<accession>A0A6H0UFN1</accession>
<dbReference type="InterPro" id="IPR052764">
    <property type="entry name" value="GH20_Enzymes"/>
</dbReference>
<evidence type="ECO:0000259" key="4">
    <source>
        <dbReference type="Pfam" id="PF00728"/>
    </source>
</evidence>
<dbReference type="Proteomes" id="UP000501945">
    <property type="component" value="Chromosome"/>
</dbReference>
<dbReference type="CDD" id="cd06564">
    <property type="entry name" value="GH20_DspB_LnbB-like"/>
    <property type="match status" value="1"/>
</dbReference>
<proteinExistence type="inferred from homology"/>
<protein>
    <submittedName>
        <fullName evidence="5">Family 20 glycosylhydrolase</fullName>
    </submittedName>
</protein>
<dbReference type="EMBL" id="CP047616">
    <property type="protein sequence ID" value="QIW54398.1"/>
    <property type="molecule type" value="Genomic_DNA"/>
</dbReference>
<reference evidence="5 6" key="1">
    <citation type="submission" date="2019-12" db="EMBL/GenBank/DDBJ databases">
        <title>Whole genome sequences of Lactococcus raffinolactis strains isolated from sewage.</title>
        <authorList>
            <person name="Ybazeta G."/>
            <person name="Ross M."/>
            <person name="Brabant-Kirwan D."/>
            <person name="Saleh M."/>
            <person name="Dillon J.A."/>
            <person name="Splinter K."/>
            <person name="Nokhbeh R."/>
        </authorList>
    </citation>
    <scope>NUCLEOTIDE SEQUENCE [LARGE SCALE GENOMIC DNA]</scope>
    <source>
        <strain evidence="5 6">Lr_19_5</strain>
    </source>
</reference>
<evidence type="ECO:0000256" key="2">
    <source>
        <dbReference type="ARBA" id="ARBA00022801"/>
    </source>
</evidence>
<dbReference type="Gene3D" id="3.20.20.80">
    <property type="entry name" value="Glycosidases"/>
    <property type="match status" value="1"/>
</dbReference>
<keyword evidence="2 5" id="KW-0378">Hydrolase</keyword>
<gene>
    <name evidence="5" type="ORF">GU336_09775</name>
</gene>
<evidence type="ECO:0000313" key="5">
    <source>
        <dbReference type="EMBL" id="QIW54398.1"/>
    </source>
</evidence>
<dbReference type="InterPro" id="IPR025705">
    <property type="entry name" value="Beta_hexosaminidase_sua/sub"/>
</dbReference>
<organism evidence="5 6">
    <name type="scientific">Pseudolactococcus raffinolactis</name>
    <dbReference type="NCBI Taxonomy" id="1366"/>
    <lineage>
        <taxon>Bacteria</taxon>
        <taxon>Bacillati</taxon>
        <taxon>Bacillota</taxon>
        <taxon>Bacilli</taxon>
        <taxon>Lactobacillales</taxon>
        <taxon>Streptococcaceae</taxon>
        <taxon>Pseudolactococcus</taxon>
    </lineage>
</organism>
<dbReference type="GO" id="GO:0004563">
    <property type="term" value="F:beta-N-acetylhexosaminidase activity"/>
    <property type="evidence" value="ECO:0007669"/>
    <property type="project" value="InterPro"/>
</dbReference>
<dbReference type="InterPro" id="IPR015883">
    <property type="entry name" value="Glyco_hydro_20_cat"/>
</dbReference>
<comment type="similarity">
    <text evidence="1">Belongs to the glycosyl hydrolase 20 family.</text>
</comment>
<dbReference type="PRINTS" id="PR00738">
    <property type="entry name" value="GLHYDRLASE20"/>
</dbReference>
<dbReference type="PANTHER" id="PTHR43678:SF1">
    <property type="entry name" value="BETA-N-ACETYLHEXOSAMINIDASE"/>
    <property type="match status" value="1"/>
</dbReference>
<evidence type="ECO:0000256" key="1">
    <source>
        <dbReference type="ARBA" id="ARBA00006285"/>
    </source>
</evidence>
<name>A0A6H0UFN1_9LACT</name>
<feature type="active site" description="Proton donor" evidence="3">
    <location>
        <position position="144"/>
    </location>
</feature>
<dbReference type="PANTHER" id="PTHR43678">
    <property type="entry name" value="PUTATIVE (AFU_ORTHOLOGUE AFUA_2G00640)-RELATED"/>
    <property type="match status" value="1"/>
</dbReference>
<sequence>MKNQSSIVERGLLLDVARKFYTLEELKAVLDLMAKNELTHLQLHFSDNEGFRTESKWVKPSDQHYTKAEILDLLDYAQARQIIIIPELDSPGHWGHILVQYPQLKLTDTAMNLTEEAIALSRSLLSEMLELFSDCPIFHIGGDEFVDFSDLPDELVQQSKLEFGEKAQGLETYVTYLNQTAEFIAQHGKEPRVWNDGLFRKSKVLPSPKLTVTYWTRWHEDMAKVSAFDGYKLINFCDNYLYYVIGEAAGYTYPTPEKLKAWTPSLFSGGQVGECSGAYFSVWGDRPAAQTFETIYVSLSELLPIFMEKIKETKK</sequence>
<dbReference type="GO" id="GO:0005975">
    <property type="term" value="P:carbohydrate metabolic process"/>
    <property type="evidence" value="ECO:0007669"/>
    <property type="project" value="InterPro"/>
</dbReference>
<dbReference type="RefSeq" id="WP_167838978.1">
    <property type="nucleotide sequence ID" value="NZ_CP047616.1"/>
</dbReference>
<dbReference type="SUPFAM" id="SSF51445">
    <property type="entry name" value="(Trans)glycosidases"/>
    <property type="match status" value="1"/>
</dbReference>
<evidence type="ECO:0000313" key="6">
    <source>
        <dbReference type="Proteomes" id="UP000501945"/>
    </source>
</evidence>
<feature type="domain" description="Glycoside hydrolase family 20 catalytic" evidence="4">
    <location>
        <begin position="10"/>
        <end position="248"/>
    </location>
</feature>
<evidence type="ECO:0000256" key="3">
    <source>
        <dbReference type="PIRSR" id="PIRSR625705-1"/>
    </source>
</evidence>
<dbReference type="Pfam" id="PF00728">
    <property type="entry name" value="Glyco_hydro_20"/>
    <property type="match status" value="1"/>
</dbReference>
<dbReference type="AlphaFoldDB" id="A0A6H0UFN1"/>
<dbReference type="InterPro" id="IPR017853">
    <property type="entry name" value="GH"/>
</dbReference>